<comment type="caution">
    <text evidence="2">The sequence shown here is derived from an EMBL/GenBank/DDBJ whole genome shotgun (WGS) entry which is preliminary data.</text>
</comment>
<feature type="compositionally biased region" description="Basic residues" evidence="1">
    <location>
        <begin position="216"/>
        <end position="226"/>
    </location>
</feature>
<sequence length="226" mass="24936">MDPEPLRPASGVEHQDRHSAARGGGRVGPEREGGHVTCEVMTLCCRVISLGCRPMMEIKSDDVFSELLVCSTRFLKAGTDVLGDPSFADLGQRILNRAALHEDAVAVRLHRFEHRLDKVQADAAANGEAATEFALEATRRIGALEAELRDLSAGAMGLRAGGDGDRRGRARCWPTCARTRAASWRRGTARCSKRWRTTPRCGSWPLRRAVQPPRPWPRRPRGPRGR</sequence>
<proteinExistence type="predicted"/>
<keyword evidence="3" id="KW-1185">Reference proteome</keyword>
<evidence type="ECO:0000313" key="3">
    <source>
        <dbReference type="Proteomes" id="UP001189429"/>
    </source>
</evidence>
<dbReference type="Proteomes" id="UP001189429">
    <property type="component" value="Unassembled WGS sequence"/>
</dbReference>
<evidence type="ECO:0000313" key="2">
    <source>
        <dbReference type="EMBL" id="CAK0868240.1"/>
    </source>
</evidence>
<evidence type="ECO:0000256" key="1">
    <source>
        <dbReference type="SAM" id="MobiDB-lite"/>
    </source>
</evidence>
<accession>A0ABN9V5V4</accession>
<name>A0ABN9V5V4_9DINO</name>
<feature type="region of interest" description="Disordered" evidence="1">
    <location>
        <begin position="1"/>
        <end position="32"/>
    </location>
</feature>
<feature type="region of interest" description="Disordered" evidence="1">
    <location>
        <begin position="203"/>
        <end position="226"/>
    </location>
</feature>
<reference evidence="2" key="1">
    <citation type="submission" date="2023-10" db="EMBL/GenBank/DDBJ databases">
        <authorList>
            <person name="Chen Y."/>
            <person name="Shah S."/>
            <person name="Dougan E. K."/>
            <person name="Thang M."/>
            <person name="Chan C."/>
        </authorList>
    </citation>
    <scope>NUCLEOTIDE SEQUENCE [LARGE SCALE GENOMIC DNA]</scope>
</reference>
<gene>
    <name evidence="2" type="ORF">PCOR1329_LOCUS54978</name>
</gene>
<protein>
    <submittedName>
        <fullName evidence="2">Uncharacterized protein</fullName>
    </submittedName>
</protein>
<organism evidence="2 3">
    <name type="scientific">Prorocentrum cordatum</name>
    <dbReference type="NCBI Taxonomy" id="2364126"/>
    <lineage>
        <taxon>Eukaryota</taxon>
        <taxon>Sar</taxon>
        <taxon>Alveolata</taxon>
        <taxon>Dinophyceae</taxon>
        <taxon>Prorocentrales</taxon>
        <taxon>Prorocentraceae</taxon>
        <taxon>Prorocentrum</taxon>
    </lineage>
</organism>
<dbReference type="EMBL" id="CAUYUJ010016727">
    <property type="protein sequence ID" value="CAK0868240.1"/>
    <property type="molecule type" value="Genomic_DNA"/>
</dbReference>